<evidence type="ECO:0000256" key="1">
    <source>
        <dbReference type="ARBA" id="ARBA00004123"/>
    </source>
</evidence>
<feature type="coiled-coil region" evidence="6">
    <location>
        <begin position="408"/>
        <end position="435"/>
    </location>
</feature>
<protein>
    <recommendedName>
        <fullName evidence="8">BHLH domain-containing protein</fullName>
    </recommendedName>
</protein>
<dbReference type="SMART" id="SM00353">
    <property type="entry name" value="HLH"/>
    <property type="match status" value="1"/>
</dbReference>
<comment type="subcellular location">
    <subcellularLocation>
        <location evidence="1">Nucleus</location>
    </subcellularLocation>
</comment>
<keyword evidence="6" id="KW-0175">Coiled coil</keyword>
<dbReference type="Pfam" id="PF00010">
    <property type="entry name" value="HLH"/>
    <property type="match status" value="1"/>
</dbReference>
<evidence type="ECO:0000259" key="8">
    <source>
        <dbReference type="PROSITE" id="PS50888"/>
    </source>
</evidence>
<evidence type="ECO:0000313" key="10">
    <source>
        <dbReference type="Proteomes" id="UP001479436"/>
    </source>
</evidence>
<feature type="compositionally biased region" description="Polar residues" evidence="7">
    <location>
        <begin position="226"/>
        <end position="271"/>
    </location>
</feature>
<evidence type="ECO:0000256" key="7">
    <source>
        <dbReference type="SAM" id="MobiDB-lite"/>
    </source>
</evidence>
<feature type="compositionally biased region" description="Polar residues" evidence="7">
    <location>
        <begin position="324"/>
        <end position="334"/>
    </location>
</feature>
<dbReference type="Gene3D" id="4.10.280.10">
    <property type="entry name" value="Helix-loop-helix DNA-binding domain"/>
    <property type="match status" value="1"/>
</dbReference>
<gene>
    <name evidence="9" type="ORF">K7432_010839</name>
</gene>
<evidence type="ECO:0000256" key="6">
    <source>
        <dbReference type="SAM" id="Coils"/>
    </source>
</evidence>
<evidence type="ECO:0000313" key="9">
    <source>
        <dbReference type="EMBL" id="KAK9703252.1"/>
    </source>
</evidence>
<evidence type="ECO:0000256" key="5">
    <source>
        <dbReference type="ARBA" id="ARBA00023242"/>
    </source>
</evidence>
<sequence length="540" mass="59773">MNQPNPNSTLNDPAYYTHSTANLSKPPINDSKSNTQQINPNLYHPTYYNYTPPHLYSGSPYELMNRNAAAPPSIPPPPLVSDPSISVHLAQELRELGHQLGLTEEDLATLPSSPSLRSATNPNTKLFDESEQRFFDNFLDNIFFDENLFTDNPLPPTLENPTYFTPGPSLSSSSTSHMFTLEKPQHKSAVHSALYDMFKQHSKEPSMHSAPTTPSSLFLSHEPGASNENNSRRTLTPNHNPASIESPNIHTRGSMTPSSSYTNNIGINSPTIPAKRKGSHPRSQKAPSKISPTKAEKANRRSSKELEYESSLNSNSEVKKEESAQNSESPTPNSFDDKKDNMSKSDRLRKGNKELLTEEEKRANHIASEQKRRNMIRSGFRDLTEIVPALRDMNNSKSTILFKAVDFIKRLERKNQRLKNKANTLQRRLEDAQTATMYSLHNGHHQPPPSGHGGGGGGGNTGSGGQGYMYAFSYENNQSLEGGNGNYFDGRTSGDSNQYSLRAEPLNSNGMVNCRVNTPSIISVQGPMTVTSRWPTASRS</sequence>
<keyword evidence="4" id="KW-0804">Transcription</keyword>
<dbReference type="Proteomes" id="UP001479436">
    <property type="component" value="Unassembled WGS sequence"/>
</dbReference>
<feature type="region of interest" description="Disordered" evidence="7">
    <location>
        <begin position="440"/>
        <end position="462"/>
    </location>
</feature>
<name>A0ABR2VVC9_9FUNG</name>
<feature type="compositionally biased region" description="Gly residues" evidence="7">
    <location>
        <begin position="451"/>
        <end position="462"/>
    </location>
</feature>
<feature type="compositionally biased region" description="Polar residues" evidence="7">
    <location>
        <begin position="30"/>
        <end position="39"/>
    </location>
</feature>
<feature type="domain" description="BHLH" evidence="8">
    <location>
        <begin position="360"/>
        <end position="411"/>
    </location>
</feature>
<dbReference type="PROSITE" id="PS50888">
    <property type="entry name" value="BHLH"/>
    <property type="match status" value="1"/>
</dbReference>
<evidence type="ECO:0000256" key="2">
    <source>
        <dbReference type="ARBA" id="ARBA00023015"/>
    </source>
</evidence>
<dbReference type="PANTHER" id="PTHR15741">
    <property type="entry name" value="BASIC HELIX-LOOP-HELIX ZIP TRANSCRIPTION FACTOR"/>
    <property type="match status" value="1"/>
</dbReference>
<dbReference type="SUPFAM" id="SSF47459">
    <property type="entry name" value="HLH, helix-loop-helix DNA-binding domain"/>
    <property type="match status" value="1"/>
</dbReference>
<evidence type="ECO:0000256" key="3">
    <source>
        <dbReference type="ARBA" id="ARBA00023125"/>
    </source>
</evidence>
<feature type="compositionally biased region" description="Polar residues" evidence="7">
    <location>
        <begin position="1"/>
        <end position="23"/>
    </location>
</feature>
<accession>A0ABR2VVC9</accession>
<keyword evidence="5" id="KW-0539">Nucleus</keyword>
<dbReference type="InterPro" id="IPR011598">
    <property type="entry name" value="bHLH_dom"/>
</dbReference>
<comment type="caution">
    <text evidence="9">The sequence shown here is derived from an EMBL/GenBank/DDBJ whole genome shotgun (WGS) entry which is preliminary data.</text>
</comment>
<feature type="region of interest" description="Disordered" evidence="7">
    <location>
        <begin position="1"/>
        <end position="39"/>
    </location>
</feature>
<organism evidence="9 10">
    <name type="scientific">Basidiobolus ranarum</name>
    <dbReference type="NCBI Taxonomy" id="34480"/>
    <lineage>
        <taxon>Eukaryota</taxon>
        <taxon>Fungi</taxon>
        <taxon>Fungi incertae sedis</taxon>
        <taxon>Zoopagomycota</taxon>
        <taxon>Entomophthoromycotina</taxon>
        <taxon>Basidiobolomycetes</taxon>
        <taxon>Basidiobolales</taxon>
        <taxon>Basidiobolaceae</taxon>
        <taxon>Basidiobolus</taxon>
    </lineage>
</organism>
<evidence type="ECO:0000256" key="4">
    <source>
        <dbReference type="ARBA" id="ARBA00023163"/>
    </source>
</evidence>
<feature type="compositionally biased region" description="Polar residues" evidence="7">
    <location>
        <begin position="209"/>
        <end position="218"/>
    </location>
</feature>
<keyword evidence="10" id="KW-1185">Reference proteome</keyword>
<keyword evidence="2" id="KW-0805">Transcription regulation</keyword>
<feature type="compositionally biased region" description="Basic and acidic residues" evidence="7">
    <location>
        <begin position="335"/>
        <end position="371"/>
    </location>
</feature>
<feature type="region of interest" description="Disordered" evidence="7">
    <location>
        <begin position="201"/>
        <end position="371"/>
    </location>
</feature>
<dbReference type="InterPro" id="IPR052207">
    <property type="entry name" value="Max-like/E-box_TFs"/>
</dbReference>
<feature type="compositionally biased region" description="Basic and acidic residues" evidence="7">
    <location>
        <begin position="294"/>
        <end position="307"/>
    </location>
</feature>
<keyword evidence="3" id="KW-0238">DNA-binding</keyword>
<dbReference type="PANTHER" id="PTHR15741:SF27">
    <property type="entry name" value="TRANSCRIPTION FACTOR AP-4"/>
    <property type="match status" value="1"/>
</dbReference>
<reference evidence="9 10" key="1">
    <citation type="submission" date="2023-04" db="EMBL/GenBank/DDBJ databases">
        <title>Genome of Basidiobolus ranarum AG-B5.</title>
        <authorList>
            <person name="Stajich J.E."/>
            <person name="Carter-House D."/>
            <person name="Gryganskyi A."/>
        </authorList>
    </citation>
    <scope>NUCLEOTIDE SEQUENCE [LARGE SCALE GENOMIC DNA]</scope>
    <source>
        <strain evidence="9 10">AG-B5</strain>
    </source>
</reference>
<feature type="compositionally biased region" description="Basic residues" evidence="7">
    <location>
        <begin position="274"/>
        <end position="283"/>
    </location>
</feature>
<proteinExistence type="predicted"/>
<dbReference type="EMBL" id="JASJQH010007656">
    <property type="protein sequence ID" value="KAK9703252.1"/>
    <property type="molecule type" value="Genomic_DNA"/>
</dbReference>
<dbReference type="InterPro" id="IPR036638">
    <property type="entry name" value="HLH_DNA-bd_sf"/>
</dbReference>